<protein>
    <recommendedName>
        <fullName evidence="1">DUF7344 domain-containing protein</fullName>
    </recommendedName>
</protein>
<sequence>MKYGASMKTQTRNPTDEATETRLIDATDLFDAFAVLRRQYALASLSQHQSPVPITDLARFIARREREAATGPYAMDDQYERILVDLCHVHLPKLADIGLLRYDTDTELVELLVDTHVLVPYLELADIDYLTVDVSVDDTDTDTPPSA</sequence>
<reference evidence="2 3" key="1">
    <citation type="journal article" date="2014" name="PLoS Genet.">
        <title>Phylogenetically driven sequencing of extremely halophilic archaea reveals strategies for static and dynamic osmo-response.</title>
        <authorList>
            <person name="Becker E.A."/>
            <person name="Seitzer P.M."/>
            <person name="Tritt A."/>
            <person name="Larsen D."/>
            <person name="Krusor M."/>
            <person name="Yao A.I."/>
            <person name="Wu D."/>
            <person name="Madern D."/>
            <person name="Eisen J.A."/>
            <person name="Darling A.E."/>
            <person name="Facciotti M.T."/>
        </authorList>
    </citation>
    <scope>NUCLEOTIDE SEQUENCE [LARGE SCALE GENOMIC DNA]</scope>
    <source>
        <strain evidence="3">ATCC 43099 / DSM 3394 / CCM 3739 / CIP 104546 / IAM 13178 / JCM 8861 / NBRC 102185 / NCIMB 2190 / MS3</strain>
    </source>
</reference>
<feature type="domain" description="DUF7344" evidence="1">
    <location>
        <begin position="30"/>
        <end position="110"/>
    </location>
</feature>
<dbReference type="InterPro" id="IPR055768">
    <property type="entry name" value="DUF7344"/>
</dbReference>
<organism evidence="2 3">
    <name type="scientific">Natrialba magadii (strain ATCC 43099 / DSM 3394 / CCM 3739 / CIP 104546 / IAM 13178 / JCM 8861 / NBRC 102185 / NCIMB 2190 / MS3)</name>
    <name type="common">Natronobacterium magadii</name>
    <dbReference type="NCBI Taxonomy" id="547559"/>
    <lineage>
        <taxon>Archaea</taxon>
        <taxon>Methanobacteriati</taxon>
        <taxon>Methanobacteriota</taxon>
        <taxon>Stenosarchaea group</taxon>
        <taxon>Halobacteria</taxon>
        <taxon>Halobacteriales</taxon>
        <taxon>Natrialbaceae</taxon>
        <taxon>Natrialba</taxon>
    </lineage>
</organism>
<gene>
    <name evidence="2" type="ORF">C500_08377</name>
</gene>
<evidence type="ECO:0000313" key="3">
    <source>
        <dbReference type="Proteomes" id="UP000011543"/>
    </source>
</evidence>
<dbReference type="PATRIC" id="fig|547559.17.peg.1645"/>
<comment type="caution">
    <text evidence="2">The sequence shown here is derived from an EMBL/GenBank/DDBJ whole genome shotgun (WGS) entry which is preliminary data.</text>
</comment>
<dbReference type="Proteomes" id="UP000011543">
    <property type="component" value="Unassembled WGS sequence"/>
</dbReference>
<name>L9V2H8_NATMM</name>
<dbReference type="EMBL" id="AOHS01000030">
    <property type="protein sequence ID" value="ELY30523.1"/>
    <property type="molecule type" value="Genomic_DNA"/>
</dbReference>
<evidence type="ECO:0000259" key="1">
    <source>
        <dbReference type="Pfam" id="PF24035"/>
    </source>
</evidence>
<proteinExistence type="predicted"/>
<evidence type="ECO:0000313" key="2">
    <source>
        <dbReference type="EMBL" id="ELY30523.1"/>
    </source>
</evidence>
<accession>L9V2H8</accession>
<dbReference type="Pfam" id="PF24035">
    <property type="entry name" value="DUF7344"/>
    <property type="match status" value="1"/>
</dbReference>
<dbReference type="AlphaFoldDB" id="L9V2H8"/>